<organism evidence="2">
    <name type="scientific">Oikopleura dioica</name>
    <name type="common">Tunicate</name>
    <dbReference type="NCBI Taxonomy" id="34765"/>
    <lineage>
        <taxon>Eukaryota</taxon>
        <taxon>Metazoa</taxon>
        <taxon>Chordata</taxon>
        <taxon>Tunicata</taxon>
        <taxon>Appendicularia</taxon>
        <taxon>Copelata</taxon>
        <taxon>Oikopleuridae</taxon>
        <taxon>Oikopleura</taxon>
    </lineage>
</organism>
<reference evidence="2" key="1">
    <citation type="journal article" date="2010" name="Science">
        <title>Plasticity of animal genome architecture unmasked by rapid evolution of a pelagic tunicate.</title>
        <authorList>
            <person name="Denoeud F."/>
            <person name="Henriet S."/>
            <person name="Mungpakdee S."/>
            <person name="Aury J.M."/>
            <person name="Da Silva C."/>
            <person name="Brinkmann H."/>
            <person name="Mikhaleva J."/>
            <person name="Olsen L.C."/>
            <person name="Jubin C."/>
            <person name="Canestro C."/>
            <person name="Bouquet J.M."/>
            <person name="Danks G."/>
            <person name="Poulain J."/>
            <person name="Campsteijn C."/>
            <person name="Adamski M."/>
            <person name="Cross I."/>
            <person name="Yadetie F."/>
            <person name="Muffato M."/>
            <person name="Louis A."/>
            <person name="Butcher S."/>
            <person name="Tsagkogeorga G."/>
            <person name="Konrad A."/>
            <person name="Singh S."/>
            <person name="Jensen M.F."/>
            <person name="Cong E.H."/>
            <person name="Eikeseth-Otteraa H."/>
            <person name="Noel B."/>
            <person name="Anthouard V."/>
            <person name="Porcel B.M."/>
            <person name="Kachouri-Lafond R."/>
            <person name="Nishino A."/>
            <person name="Ugolini M."/>
            <person name="Chourrout P."/>
            <person name="Nishida H."/>
            <person name="Aasland R."/>
            <person name="Huzurbazar S."/>
            <person name="Westhof E."/>
            <person name="Delsuc F."/>
            <person name="Lehrach H."/>
            <person name="Reinhardt R."/>
            <person name="Weissenbach J."/>
            <person name="Roy S.W."/>
            <person name="Artiguenave F."/>
            <person name="Postlethwait J.H."/>
            <person name="Manak J.R."/>
            <person name="Thompson E.M."/>
            <person name="Jaillon O."/>
            <person name="Du Pasquier L."/>
            <person name="Boudinot P."/>
            <person name="Liberles D.A."/>
            <person name="Volff J.N."/>
            <person name="Philippe H."/>
            <person name="Lenhard B."/>
            <person name="Roest Crollius H."/>
            <person name="Wincker P."/>
            <person name="Chourrout D."/>
        </authorList>
    </citation>
    <scope>NUCLEOTIDE SEQUENCE [LARGE SCALE GENOMIC DNA]</scope>
</reference>
<protein>
    <submittedName>
        <fullName evidence="2">Uncharacterized protein</fullName>
    </submittedName>
</protein>
<feature type="compositionally biased region" description="Polar residues" evidence="1">
    <location>
        <begin position="152"/>
        <end position="163"/>
    </location>
</feature>
<feature type="compositionally biased region" description="Basic residues" evidence="1">
    <location>
        <begin position="182"/>
        <end position="192"/>
    </location>
</feature>
<dbReference type="AlphaFoldDB" id="E4YZ04"/>
<name>E4YZ04_OIKDI</name>
<dbReference type="Proteomes" id="UP000011014">
    <property type="component" value="Unassembled WGS sequence"/>
</dbReference>
<evidence type="ECO:0000313" key="2">
    <source>
        <dbReference type="EMBL" id="CBY40682.1"/>
    </source>
</evidence>
<proteinExistence type="predicted"/>
<sequence length="401" mass="44165">FGFGYGCYKWLRGKRSTRSETVIASETNQETSGNAAVNSSDDLETSELTNVVRKSFGFGYGCFQWLRKLVSSRSDTEPANDGTNSSSDAESVELTNVKKSVAAGQTDSCIQEVDATDDEFLNRPRSPSPTVSEFTDVTPSRPRKPIARDLSESSATPQESTPPRRQKIVKTRCPPYRSLANKNRKSPVHNKKLPAVQIPTFDSTSWTSAESEALQSPHLDRPFENSTRESPSRANSAFINDLPSLSITSESRGSSANPQQADDAADIGVKPQRPAEKKDETDGKIELTAEDKAEFGDGTQPQADDTAEKEGGNNRIGPIRRSGRKRMPTAFYTDKRKTIYNDKSQRKQSQCRSHSISSSFNLIPYLPTIRSFLLINHLNTQQHSLSTAVNLPSPTKSNHAS</sequence>
<feature type="compositionally biased region" description="Polar residues" evidence="1">
    <location>
        <begin position="232"/>
        <end position="260"/>
    </location>
</feature>
<accession>E4YZ04</accession>
<feature type="compositionally biased region" description="Basic and acidic residues" evidence="1">
    <location>
        <begin position="218"/>
        <end position="231"/>
    </location>
</feature>
<feature type="non-terminal residue" evidence="2">
    <location>
        <position position="1"/>
    </location>
</feature>
<feature type="compositionally biased region" description="Polar residues" evidence="1">
    <location>
        <begin position="200"/>
        <end position="214"/>
    </location>
</feature>
<gene>
    <name evidence="2" type="ORF">GSOID_T00022707001</name>
</gene>
<feature type="compositionally biased region" description="Basic and acidic residues" evidence="1">
    <location>
        <begin position="333"/>
        <end position="345"/>
    </location>
</feature>
<feature type="compositionally biased region" description="Polar residues" evidence="1">
    <location>
        <begin position="128"/>
        <end position="138"/>
    </location>
</feature>
<dbReference type="EMBL" id="FN656050">
    <property type="protein sequence ID" value="CBY40682.1"/>
    <property type="molecule type" value="Genomic_DNA"/>
</dbReference>
<feature type="compositionally biased region" description="Basic and acidic residues" evidence="1">
    <location>
        <begin position="273"/>
        <end position="295"/>
    </location>
</feature>
<feature type="region of interest" description="Disordered" evidence="1">
    <location>
        <begin position="115"/>
        <end position="355"/>
    </location>
</feature>
<evidence type="ECO:0000256" key="1">
    <source>
        <dbReference type="SAM" id="MobiDB-lite"/>
    </source>
</evidence>